<sequence length="252" mass="27901">MHKLFDRCVRMGEAVAMLFSVLYAFPRRREHFKTIVQHIYFYGNKTMMIVIVAGAFIGMVISLQGYTSLVRFGAESEIGGLTAYSIYRELGPVVTSLLFIGRVGSLLASEMSMMNINQQFTCLKMLAINAYQLVLFPRFLAIVISVPLLTIVFCLSAVLSSLMVCKFALAVSTGIFWNSLEYYTLFTVDVMHGFWKSLAFGFVIAWVAIYQGMSAVPNRSGMAKATTSTVVSASLLILGIDYVITALFGSML</sequence>
<dbReference type="Proteomes" id="UP001055955">
    <property type="component" value="Chromosome"/>
</dbReference>
<comment type="similarity">
    <text evidence="2 7">Belongs to the MlaE permease family.</text>
</comment>
<dbReference type="InterPro" id="IPR030802">
    <property type="entry name" value="Permease_MalE"/>
</dbReference>
<evidence type="ECO:0000256" key="5">
    <source>
        <dbReference type="ARBA" id="ARBA00022989"/>
    </source>
</evidence>
<keyword evidence="9" id="KW-1185">Reference proteome</keyword>
<keyword evidence="7" id="KW-1003">Cell membrane</keyword>
<comment type="subcellular location">
    <subcellularLocation>
        <location evidence="7">Cell inner membrane</location>
        <topology evidence="7">Multi-pass membrane protein</topology>
    </subcellularLocation>
    <subcellularLocation>
        <location evidence="1">Membrane</location>
        <topology evidence="1">Multi-pass membrane protein</topology>
    </subcellularLocation>
</comment>
<dbReference type="Pfam" id="PF02405">
    <property type="entry name" value="MlaE"/>
    <property type="match status" value="1"/>
</dbReference>
<gene>
    <name evidence="8" type="ORF">MMH89_04365</name>
</gene>
<reference evidence="8 9" key="1">
    <citation type="journal article" date="2022" name="Nat. Microbiol.">
        <title>The microbiome of a bacterivorous marine choanoflagellate contains a resource-demanding obligate bacterial associate.</title>
        <authorList>
            <person name="Needham D.M."/>
            <person name="Poirier C."/>
            <person name="Bachy C."/>
            <person name="George E.E."/>
            <person name="Wilken S."/>
            <person name="Yung C.C.M."/>
            <person name="Limardo A.J."/>
            <person name="Morando M."/>
            <person name="Sudek L."/>
            <person name="Malmstrom R.R."/>
            <person name="Keeling P.J."/>
            <person name="Santoro A.E."/>
            <person name="Worden A.Z."/>
        </authorList>
    </citation>
    <scope>NUCLEOTIDE SEQUENCE [LARGE SCALE GENOMIC DNA]</scope>
    <source>
        <strain evidence="8 9">Comchoano-1</strain>
    </source>
</reference>
<keyword evidence="7" id="KW-0997">Cell inner membrane</keyword>
<evidence type="ECO:0000313" key="9">
    <source>
        <dbReference type="Proteomes" id="UP001055955"/>
    </source>
</evidence>
<keyword evidence="5 7" id="KW-1133">Transmembrane helix</keyword>
<dbReference type="EMBL" id="CP092900">
    <property type="protein sequence ID" value="UTC24452.1"/>
    <property type="molecule type" value="Genomic_DNA"/>
</dbReference>
<dbReference type="PANTHER" id="PTHR30188">
    <property type="entry name" value="ABC TRANSPORTER PERMEASE PROTEIN-RELATED"/>
    <property type="match status" value="1"/>
</dbReference>
<name>A0ABY5DKE1_9GAMM</name>
<keyword evidence="6 7" id="KW-0472">Membrane</keyword>
<evidence type="ECO:0000256" key="2">
    <source>
        <dbReference type="ARBA" id="ARBA00007556"/>
    </source>
</evidence>
<dbReference type="NCBIfam" id="TIGR00056">
    <property type="entry name" value="MlaE family lipid ABC transporter permease subunit"/>
    <property type="match status" value="1"/>
</dbReference>
<feature type="transmembrane region" description="Helical" evidence="7">
    <location>
        <begin position="139"/>
        <end position="160"/>
    </location>
</feature>
<dbReference type="InterPro" id="IPR003453">
    <property type="entry name" value="ABC_MlaE_roteobac"/>
</dbReference>
<keyword evidence="4 7" id="KW-0812">Transmembrane</keyword>
<feature type="transmembrane region" description="Helical" evidence="7">
    <location>
        <begin position="90"/>
        <end position="108"/>
    </location>
</feature>
<evidence type="ECO:0000256" key="3">
    <source>
        <dbReference type="ARBA" id="ARBA00022448"/>
    </source>
</evidence>
<evidence type="ECO:0000256" key="4">
    <source>
        <dbReference type="ARBA" id="ARBA00022692"/>
    </source>
</evidence>
<accession>A0ABY5DKE1</accession>
<evidence type="ECO:0000256" key="6">
    <source>
        <dbReference type="ARBA" id="ARBA00023136"/>
    </source>
</evidence>
<feature type="transmembrane region" description="Helical" evidence="7">
    <location>
        <begin position="228"/>
        <end position="249"/>
    </location>
</feature>
<keyword evidence="3" id="KW-0813">Transport</keyword>
<dbReference type="RefSeq" id="WP_258568235.1">
    <property type="nucleotide sequence ID" value="NZ_CP092900.1"/>
</dbReference>
<evidence type="ECO:0000256" key="1">
    <source>
        <dbReference type="ARBA" id="ARBA00004141"/>
    </source>
</evidence>
<protein>
    <submittedName>
        <fullName evidence="8">MlaE family lipid ABC transporter permease subunit</fullName>
    </submittedName>
</protein>
<proteinExistence type="inferred from homology"/>
<evidence type="ECO:0000256" key="7">
    <source>
        <dbReference type="RuleBase" id="RU362044"/>
    </source>
</evidence>
<dbReference type="PANTHER" id="PTHR30188:SF4">
    <property type="entry name" value="PROTEIN TRIGALACTOSYLDIACYLGLYCEROL 1, CHLOROPLASTIC"/>
    <property type="match status" value="1"/>
</dbReference>
<organism evidence="8 9">
    <name type="scientific">Candidatus Comchoanobacter bicostacola</name>
    <dbReference type="NCBI Taxonomy" id="2919598"/>
    <lineage>
        <taxon>Bacteria</taxon>
        <taxon>Pseudomonadati</taxon>
        <taxon>Pseudomonadota</taxon>
        <taxon>Gammaproteobacteria</taxon>
        <taxon>Candidatus Comchoanobacterales</taxon>
        <taxon>Candidatus Comchoanobacteraceae</taxon>
        <taxon>Candidatus Comchoanobacter</taxon>
    </lineage>
</organism>
<evidence type="ECO:0000313" key="8">
    <source>
        <dbReference type="EMBL" id="UTC24452.1"/>
    </source>
</evidence>
<feature type="transmembrane region" description="Helical" evidence="7">
    <location>
        <begin position="46"/>
        <end position="69"/>
    </location>
</feature>
<feature type="transmembrane region" description="Helical" evidence="7">
    <location>
        <begin position="198"/>
        <end position="216"/>
    </location>
</feature>
<feature type="transmembrane region" description="Helical" evidence="7">
    <location>
        <begin position="167"/>
        <end position="186"/>
    </location>
</feature>